<sequence length="442" mass="47155">MIGILRIEMRRSLLVRLSPLAAAASVALMVNDIHTWRGIWPEGSAHISTPLLFIGPVMGGASAWEVRRRHLAGSARGARSGTAPWTTPLLIAHLLSGAAVIAAGALCATIVNLASAAPAGLLWPSYVLVALACLTECIAVGFLLGRLGGPAWFAPVTTVMLLFLRLVITLPGSGDAMRFHFTRLFLSGRASAVLSPTGVALAVVEAGLVVVLAWSAPGLIAHTRAVRARTAYPWSRPRRRAAVVGSLSCVVAGALVLTSPQLTQERRPPKEAVCTSTDFRICVWPDEAARLPELTRIAERVPEQARTLGVPVPDHISSYGLEDTRGLKPGSGSFVIESDSTWFAAGSVAGLLTASVVPAQCYPHDESGRQAYSKAAHELSLLLELRLQAADWPHGMRDSSGTDRTEIARIWKTTETEQQTWIDERLATMRSLAAGSDPEHCS</sequence>
<feature type="transmembrane region" description="Helical" evidence="1">
    <location>
        <begin position="123"/>
        <end position="144"/>
    </location>
</feature>
<dbReference type="InterPro" id="IPR055648">
    <property type="entry name" value="DUF7224"/>
</dbReference>
<feature type="transmembrane region" description="Helical" evidence="1">
    <location>
        <begin position="45"/>
        <end position="64"/>
    </location>
</feature>
<evidence type="ECO:0000259" key="2">
    <source>
        <dbReference type="Pfam" id="PF23866"/>
    </source>
</evidence>
<accession>A0ABT4I6N1</accession>
<evidence type="ECO:0000313" key="3">
    <source>
        <dbReference type="EMBL" id="MCZ0856788.1"/>
    </source>
</evidence>
<evidence type="ECO:0000256" key="1">
    <source>
        <dbReference type="SAM" id="Phobius"/>
    </source>
</evidence>
<name>A0ABT4I6N1_9ACTO</name>
<keyword evidence="4" id="KW-1185">Reference proteome</keyword>
<feature type="transmembrane region" description="Helical" evidence="1">
    <location>
        <begin position="151"/>
        <end position="173"/>
    </location>
</feature>
<evidence type="ECO:0000313" key="4">
    <source>
        <dbReference type="Proteomes" id="UP001072034"/>
    </source>
</evidence>
<feature type="domain" description="DUF7224" evidence="2">
    <location>
        <begin position="281"/>
        <end position="430"/>
    </location>
</feature>
<proteinExistence type="predicted"/>
<reference evidence="3" key="1">
    <citation type="submission" date="2022-10" db="EMBL/GenBank/DDBJ databases">
        <title>Genome sequence of Actinomyces israelii ATCC 10048.</title>
        <authorList>
            <person name="Watt R.M."/>
            <person name="Tong W.M."/>
        </authorList>
    </citation>
    <scope>NUCLEOTIDE SEQUENCE</scope>
    <source>
        <strain evidence="3">ATCC 10048</strain>
    </source>
</reference>
<dbReference type="Pfam" id="PF23866">
    <property type="entry name" value="DUF7224"/>
    <property type="match status" value="1"/>
</dbReference>
<feature type="transmembrane region" description="Helical" evidence="1">
    <location>
        <begin position="241"/>
        <end position="259"/>
    </location>
</feature>
<feature type="transmembrane region" description="Helical" evidence="1">
    <location>
        <begin position="193"/>
        <end position="220"/>
    </location>
</feature>
<keyword evidence="1" id="KW-0812">Transmembrane</keyword>
<keyword evidence="1" id="KW-0472">Membrane</keyword>
<gene>
    <name evidence="3" type="ORF">OHJ16_01810</name>
</gene>
<dbReference type="RefSeq" id="WP_268916499.1">
    <property type="nucleotide sequence ID" value="NZ_JAPTMY010000003.1"/>
</dbReference>
<comment type="caution">
    <text evidence="3">The sequence shown here is derived from an EMBL/GenBank/DDBJ whole genome shotgun (WGS) entry which is preliminary data.</text>
</comment>
<dbReference type="EMBL" id="JAPTMY010000003">
    <property type="protein sequence ID" value="MCZ0856788.1"/>
    <property type="molecule type" value="Genomic_DNA"/>
</dbReference>
<protein>
    <recommendedName>
        <fullName evidence="2">DUF7224 domain-containing protein</fullName>
    </recommendedName>
</protein>
<feature type="transmembrane region" description="Helical" evidence="1">
    <location>
        <begin position="85"/>
        <end position="111"/>
    </location>
</feature>
<dbReference type="Proteomes" id="UP001072034">
    <property type="component" value="Unassembled WGS sequence"/>
</dbReference>
<organism evidence="3 4">
    <name type="scientific">Actinomyces israelii</name>
    <dbReference type="NCBI Taxonomy" id="1659"/>
    <lineage>
        <taxon>Bacteria</taxon>
        <taxon>Bacillati</taxon>
        <taxon>Actinomycetota</taxon>
        <taxon>Actinomycetes</taxon>
        <taxon>Actinomycetales</taxon>
        <taxon>Actinomycetaceae</taxon>
        <taxon>Actinomyces</taxon>
    </lineage>
</organism>
<keyword evidence="1" id="KW-1133">Transmembrane helix</keyword>